<evidence type="ECO:0000313" key="5">
    <source>
        <dbReference type="Proteomes" id="UP001213000"/>
    </source>
</evidence>
<name>A0AAD5YPN4_9AGAR</name>
<feature type="region of interest" description="Disordered" evidence="1">
    <location>
        <begin position="46"/>
        <end position="69"/>
    </location>
</feature>
<sequence length="235" mass="23486">MRSFTLLAAVTALFVSAITFALPHVGSGAAITPVWRALPGATSGNTGVSSGDNPFGDYGTSTSGGVSGHNGGGAKPGIGDILAGLNGKIDPLSRDLTNKLSGGVTAQAAVEVSIEVLAQIKGLLVAAAVDIQAGVGLTLNGQGIDSHGLAGLLATLIIIIVKLLDVVVKVTASVQTQALLALVVDISAALVVIIRLVLVLVVDLLDILKPLIAVVVGIIVNLKLGGLISVLKIVY</sequence>
<evidence type="ECO:0000256" key="2">
    <source>
        <dbReference type="SAM" id="Phobius"/>
    </source>
</evidence>
<feature type="transmembrane region" description="Helical" evidence="2">
    <location>
        <begin position="179"/>
        <end position="205"/>
    </location>
</feature>
<evidence type="ECO:0000256" key="3">
    <source>
        <dbReference type="SAM" id="SignalP"/>
    </source>
</evidence>
<dbReference type="Proteomes" id="UP001213000">
    <property type="component" value="Unassembled WGS sequence"/>
</dbReference>
<protein>
    <submittedName>
        <fullName evidence="4">Uncharacterized protein</fullName>
    </submittedName>
</protein>
<keyword evidence="2" id="KW-1133">Transmembrane helix</keyword>
<keyword evidence="2" id="KW-0812">Transmembrane</keyword>
<reference evidence="4" key="1">
    <citation type="submission" date="2022-07" db="EMBL/GenBank/DDBJ databases">
        <title>Genome Sequence of Leucocoprinus birnbaumii.</title>
        <authorList>
            <person name="Buettner E."/>
        </authorList>
    </citation>
    <scope>NUCLEOTIDE SEQUENCE</scope>
    <source>
        <strain evidence="4">VT141</strain>
    </source>
</reference>
<proteinExistence type="predicted"/>
<feature type="transmembrane region" description="Helical" evidence="2">
    <location>
        <begin position="148"/>
        <end position="167"/>
    </location>
</feature>
<dbReference type="EMBL" id="JANIEX010001116">
    <property type="protein sequence ID" value="KAJ3560748.1"/>
    <property type="molecule type" value="Genomic_DNA"/>
</dbReference>
<dbReference type="AlphaFoldDB" id="A0AAD5YPN4"/>
<comment type="caution">
    <text evidence="4">The sequence shown here is derived from an EMBL/GenBank/DDBJ whole genome shotgun (WGS) entry which is preliminary data.</text>
</comment>
<keyword evidence="3" id="KW-0732">Signal</keyword>
<accession>A0AAD5YPN4</accession>
<evidence type="ECO:0000256" key="1">
    <source>
        <dbReference type="SAM" id="MobiDB-lite"/>
    </source>
</evidence>
<keyword evidence="2" id="KW-0472">Membrane</keyword>
<feature type="transmembrane region" description="Helical" evidence="2">
    <location>
        <begin position="211"/>
        <end position="234"/>
    </location>
</feature>
<evidence type="ECO:0000313" key="4">
    <source>
        <dbReference type="EMBL" id="KAJ3560748.1"/>
    </source>
</evidence>
<feature type="signal peptide" evidence="3">
    <location>
        <begin position="1"/>
        <end position="21"/>
    </location>
</feature>
<keyword evidence="5" id="KW-1185">Reference proteome</keyword>
<feature type="chain" id="PRO_5042248902" evidence="3">
    <location>
        <begin position="22"/>
        <end position="235"/>
    </location>
</feature>
<organism evidence="4 5">
    <name type="scientific">Leucocoprinus birnbaumii</name>
    <dbReference type="NCBI Taxonomy" id="56174"/>
    <lineage>
        <taxon>Eukaryota</taxon>
        <taxon>Fungi</taxon>
        <taxon>Dikarya</taxon>
        <taxon>Basidiomycota</taxon>
        <taxon>Agaricomycotina</taxon>
        <taxon>Agaricomycetes</taxon>
        <taxon>Agaricomycetidae</taxon>
        <taxon>Agaricales</taxon>
        <taxon>Agaricineae</taxon>
        <taxon>Agaricaceae</taxon>
        <taxon>Leucocoprinus</taxon>
    </lineage>
</organism>
<gene>
    <name evidence="4" type="ORF">NP233_g10630</name>
</gene>